<dbReference type="SUPFAM" id="SSF52540">
    <property type="entry name" value="P-loop containing nucleoside triphosphate hydrolases"/>
    <property type="match status" value="1"/>
</dbReference>
<organism evidence="3 4">
    <name type="scientific">Dokdonella fugitiva</name>
    <dbReference type="NCBI Taxonomy" id="328517"/>
    <lineage>
        <taxon>Bacteria</taxon>
        <taxon>Pseudomonadati</taxon>
        <taxon>Pseudomonadota</taxon>
        <taxon>Gammaproteobacteria</taxon>
        <taxon>Lysobacterales</taxon>
        <taxon>Rhodanobacteraceae</taxon>
        <taxon>Dokdonella</taxon>
    </lineage>
</organism>
<dbReference type="EC" id="2.7.1.25" evidence="3"/>
<dbReference type="AlphaFoldDB" id="A0A839F3A5"/>
<keyword evidence="3" id="KW-0418">Kinase</keyword>
<dbReference type="RefSeq" id="WP_182530599.1">
    <property type="nucleotide sequence ID" value="NZ_JACGXL010000002.1"/>
</dbReference>
<accession>A0A839F3A5</accession>
<dbReference type="InterPro" id="IPR027417">
    <property type="entry name" value="P-loop_NTPase"/>
</dbReference>
<reference evidence="3 4" key="1">
    <citation type="submission" date="2020-07" db="EMBL/GenBank/DDBJ databases">
        <title>Genomic Encyclopedia of Type Strains, Phase IV (KMG-V): Genome sequencing to study the core and pangenomes of soil and plant-associated prokaryotes.</title>
        <authorList>
            <person name="Whitman W."/>
        </authorList>
    </citation>
    <scope>NUCLEOTIDE SEQUENCE [LARGE SCALE GENOMIC DNA]</scope>
    <source>
        <strain evidence="3 4">RH2WT43</strain>
    </source>
</reference>
<sequence>MGVIWITGLPGVGKSSAAAAVVALLHEAGEHALLLDGDRLRAALAPLGGGYGERDRRRLAEVYANLAADASAQGITAVVATVSLFADVHARNRERFARYLEVLLACDEVERERRRPRPVDGAPEVGRDIPAEWPLAAELRLDSGTASPAQIGARIVARWGEARDA</sequence>
<feature type="domain" description="APS kinase" evidence="2">
    <location>
        <begin position="3"/>
        <end position="117"/>
    </location>
</feature>
<evidence type="ECO:0000256" key="1">
    <source>
        <dbReference type="ARBA" id="ARBA00022679"/>
    </source>
</evidence>
<dbReference type="InterPro" id="IPR059117">
    <property type="entry name" value="APS_kinase_dom"/>
</dbReference>
<dbReference type="Pfam" id="PF01583">
    <property type="entry name" value="APS_kinase"/>
    <property type="match status" value="1"/>
</dbReference>
<dbReference type="Proteomes" id="UP000550401">
    <property type="component" value="Unassembled WGS sequence"/>
</dbReference>
<name>A0A839F3A5_9GAMM</name>
<dbReference type="GO" id="GO:0004020">
    <property type="term" value="F:adenylylsulfate kinase activity"/>
    <property type="evidence" value="ECO:0007669"/>
    <property type="project" value="UniProtKB-EC"/>
</dbReference>
<evidence type="ECO:0000313" key="3">
    <source>
        <dbReference type="EMBL" id="MBA8887540.1"/>
    </source>
</evidence>
<evidence type="ECO:0000313" key="4">
    <source>
        <dbReference type="Proteomes" id="UP000550401"/>
    </source>
</evidence>
<comment type="caution">
    <text evidence="3">The sequence shown here is derived from an EMBL/GenBank/DDBJ whole genome shotgun (WGS) entry which is preliminary data.</text>
</comment>
<gene>
    <name evidence="3" type="ORF">FHW12_001754</name>
</gene>
<proteinExistence type="predicted"/>
<dbReference type="Gene3D" id="3.40.50.300">
    <property type="entry name" value="P-loop containing nucleotide triphosphate hydrolases"/>
    <property type="match status" value="1"/>
</dbReference>
<dbReference type="EMBL" id="JACGXL010000002">
    <property type="protein sequence ID" value="MBA8887540.1"/>
    <property type="molecule type" value="Genomic_DNA"/>
</dbReference>
<evidence type="ECO:0000259" key="2">
    <source>
        <dbReference type="Pfam" id="PF01583"/>
    </source>
</evidence>
<keyword evidence="1 3" id="KW-0808">Transferase</keyword>
<protein>
    <submittedName>
        <fullName evidence="3">Adenylylsulfate kinase</fullName>
        <ecNumber evidence="3">2.7.1.25</ecNumber>
    </submittedName>
</protein>
<keyword evidence="4" id="KW-1185">Reference proteome</keyword>